<evidence type="ECO:0000256" key="4">
    <source>
        <dbReference type="ARBA" id="ARBA00022759"/>
    </source>
</evidence>
<evidence type="ECO:0000256" key="2">
    <source>
        <dbReference type="ARBA" id="ARBA00022490"/>
    </source>
</evidence>
<proteinExistence type="inferred from homology"/>
<keyword evidence="2" id="KW-0963">Cytoplasm</keyword>
<dbReference type="AlphaFoldDB" id="A0A9P1DEI2"/>
<dbReference type="HAMAP" id="MF_00801">
    <property type="entry name" value="Endonuclease_5"/>
    <property type="match status" value="1"/>
</dbReference>
<dbReference type="Gene3D" id="3.30.2170.10">
    <property type="entry name" value="archaeoglobus fulgidus dsm 4304 superfamily"/>
    <property type="match status" value="1"/>
</dbReference>
<dbReference type="EMBL" id="CAMXCT020004223">
    <property type="protein sequence ID" value="CAL1161550.1"/>
    <property type="molecule type" value="Genomic_DNA"/>
</dbReference>
<accession>A0A9P1DEI2</accession>
<keyword evidence="4 8" id="KW-0255">Endonuclease</keyword>
<keyword evidence="9" id="KW-1185">Reference proteome</keyword>
<dbReference type="PANTHER" id="PTHR28511">
    <property type="entry name" value="ENDONUCLEASE V"/>
    <property type="match status" value="1"/>
</dbReference>
<evidence type="ECO:0000313" key="7">
    <source>
        <dbReference type="EMBL" id="CAL1161550.1"/>
    </source>
</evidence>
<dbReference type="GO" id="GO:0005730">
    <property type="term" value="C:nucleolus"/>
    <property type="evidence" value="ECO:0007669"/>
    <property type="project" value="TreeGrafter"/>
</dbReference>
<reference evidence="6" key="1">
    <citation type="submission" date="2022-10" db="EMBL/GenBank/DDBJ databases">
        <authorList>
            <person name="Chen Y."/>
            <person name="Dougan E. K."/>
            <person name="Chan C."/>
            <person name="Rhodes N."/>
            <person name="Thang M."/>
        </authorList>
    </citation>
    <scope>NUCLEOTIDE SEQUENCE</scope>
</reference>
<gene>
    <name evidence="6" type="ORF">C1SCF055_LOCUS33639</name>
</gene>
<dbReference type="PANTHER" id="PTHR28511:SF1">
    <property type="entry name" value="ENDONUCLEASE V"/>
    <property type="match status" value="1"/>
</dbReference>
<evidence type="ECO:0000256" key="1">
    <source>
        <dbReference type="ARBA" id="ARBA00004496"/>
    </source>
</evidence>
<dbReference type="Pfam" id="PF04493">
    <property type="entry name" value="Endonuclease_5"/>
    <property type="match status" value="1"/>
</dbReference>
<evidence type="ECO:0000256" key="3">
    <source>
        <dbReference type="ARBA" id="ARBA00022722"/>
    </source>
</evidence>
<evidence type="ECO:0000256" key="5">
    <source>
        <dbReference type="ARBA" id="ARBA00022801"/>
    </source>
</evidence>
<dbReference type="EMBL" id="CAMXCT030004223">
    <property type="protein sequence ID" value="CAL4795487.1"/>
    <property type="molecule type" value="Genomic_DNA"/>
</dbReference>
<reference evidence="7" key="2">
    <citation type="submission" date="2024-04" db="EMBL/GenBank/DDBJ databases">
        <authorList>
            <person name="Chen Y."/>
            <person name="Shah S."/>
            <person name="Dougan E. K."/>
            <person name="Thang M."/>
            <person name="Chan C."/>
        </authorList>
    </citation>
    <scope>NUCLEOTIDE SEQUENCE [LARGE SCALE GENOMIC DNA]</scope>
</reference>
<comment type="subcellular location">
    <subcellularLocation>
        <location evidence="1">Cytoplasm</location>
    </subcellularLocation>
</comment>
<sequence length="317" mass="34456">MTSKEQRKQWEAEQKLLASLAVLEDDLDWSCETPDFPGLQRVCGVDVSFFSDRTYAIATVVILSFPKLDVLWERSAAFRLSVPYVPGFLAFREVPALSQLMSSVPKRLKPQVVLVDGNGALHPRGCGAATHLGITVDLPAIGVAKDVLQVGDVNSSSAARIAATLQPGAWLPLCPVAGLFKPKGGGKPLVVSPGHRISLSTAMRLIVAICSSASPEPIRQADLRSRRAVKAWHAGHQVEYLSNPRLRHLERMQELTDGASAEQCPKRGRWQVKAAPKLEAPPVEESLEDQEEGSWPGFLFGPLFGWMCACMSRGSKA</sequence>
<evidence type="ECO:0000313" key="6">
    <source>
        <dbReference type="EMBL" id="CAI4008175.1"/>
    </source>
</evidence>
<keyword evidence="5" id="KW-0378">Hydrolase</keyword>
<dbReference type="OrthoDB" id="20018at2759"/>
<organism evidence="6">
    <name type="scientific">Cladocopium goreaui</name>
    <dbReference type="NCBI Taxonomy" id="2562237"/>
    <lineage>
        <taxon>Eukaryota</taxon>
        <taxon>Sar</taxon>
        <taxon>Alveolata</taxon>
        <taxon>Dinophyceae</taxon>
        <taxon>Suessiales</taxon>
        <taxon>Symbiodiniaceae</taxon>
        <taxon>Cladocopium</taxon>
    </lineage>
</organism>
<protein>
    <submittedName>
        <fullName evidence="8">Endonuclease V</fullName>
    </submittedName>
</protein>
<dbReference type="InterPro" id="IPR007581">
    <property type="entry name" value="Endonuclease-V"/>
</dbReference>
<comment type="caution">
    <text evidence="6">The sequence shown here is derived from an EMBL/GenBank/DDBJ whole genome shotgun (WGS) entry which is preliminary data.</text>
</comment>
<keyword evidence="3" id="KW-0540">Nuclease</keyword>
<dbReference type="GO" id="GO:0006281">
    <property type="term" value="P:DNA repair"/>
    <property type="evidence" value="ECO:0007669"/>
    <property type="project" value="InterPro"/>
</dbReference>
<dbReference type="CDD" id="cd06559">
    <property type="entry name" value="Endonuclease_V"/>
    <property type="match status" value="1"/>
</dbReference>
<dbReference type="GO" id="GO:0003727">
    <property type="term" value="F:single-stranded RNA binding"/>
    <property type="evidence" value="ECO:0007669"/>
    <property type="project" value="TreeGrafter"/>
</dbReference>
<dbReference type="EMBL" id="CAMXCT010004223">
    <property type="protein sequence ID" value="CAI4008175.1"/>
    <property type="molecule type" value="Genomic_DNA"/>
</dbReference>
<name>A0A9P1DEI2_9DINO</name>
<dbReference type="GO" id="GO:0005737">
    <property type="term" value="C:cytoplasm"/>
    <property type="evidence" value="ECO:0007669"/>
    <property type="project" value="UniProtKB-SubCell"/>
</dbReference>
<evidence type="ECO:0000313" key="9">
    <source>
        <dbReference type="Proteomes" id="UP001152797"/>
    </source>
</evidence>
<evidence type="ECO:0000313" key="8">
    <source>
        <dbReference type="EMBL" id="CAL4795487.1"/>
    </source>
</evidence>
<dbReference type="GO" id="GO:0016891">
    <property type="term" value="F:RNA endonuclease activity producing 5'-phosphomonoesters, hydrolytic mechanism"/>
    <property type="evidence" value="ECO:0007669"/>
    <property type="project" value="TreeGrafter"/>
</dbReference>
<dbReference type="Proteomes" id="UP001152797">
    <property type="component" value="Unassembled WGS sequence"/>
</dbReference>